<accession>A0AAV6GKB5</accession>
<gene>
    <name evidence="2" type="ORF">AALO_G00155510</name>
</gene>
<keyword evidence="3" id="KW-1185">Reference proteome</keyword>
<organism evidence="2 3">
    <name type="scientific">Alosa alosa</name>
    <name type="common">allis shad</name>
    <dbReference type="NCBI Taxonomy" id="278164"/>
    <lineage>
        <taxon>Eukaryota</taxon>
        <taxon>Metazoa</taxon>
        <taxon>Chordata</taxon>
        <taxon>Craniata</taxon>
        <taxon>Vertebrata</taxon>
        <taxon>Euteleostomi</taxon>
        <taxon>Actinopterygii</taxon>
        <taxon>Neopterygii</taxon>
        <taxon>Teleostei</taxon>
        <taxon>Clupei</taxon>
        <taxon>Clupeiformes</taxon>
        <taxon>Clupeoidei</taxon>
        <taxon>Clupeidae</taxon>
        <taxon>Alosa</taxon>
    </lineage>
</organism>
<feature type="signal peptide" evidence="1">
    <location>
        <begin position="1"/>
        <end position="35"/>
    </location>
</feature>
<feature type="chain" id="PRO_5043551808" evidence="1">
    <location>
        <begin position="36"/>
        <end position="64"/>
    </location>
</feature>
<sequence length="64" mass="7411">MVPSSCWQCIPEPSLIHCYLWSILHLLTLSRTCHSSGCYWFSGEKSLNNNYCMYVHLLPLQCCV</sequence>
<keyword evidence="1" id="KW-0732">Signal</keyword>
<comment type="caution">
    <text evidence="2">The sequence shown here is derived from an EMBL/GenBank/DDBJ whole genome shotgun (WGS) entry which is preliminary data.</text>
</comment>
<evidence type="ECO:0000256" key="1">
    <source>
        <dbReference type="SAM" id="SignalP"/>
    </source>
</evidence>
<reference evidence="2" key="1">
    <citation type="submission" date="2020-10" db="EMBL/GenBank/DDBJ databases">
        <title>Chromosome-scale genome assembly of the Allis shad, Alosa alosa.</title>
        <authorList>
            <person name="Margot Z."/>
            <person name="Christophe K."/>
            <person name="Cabau C."/>
            <person name="Louis A."/>
            <person name="Berthelot C."/>
            <person name="Parey E."/>
            <person name="Roest Crollius H."/>
            <person name="Montfort J."/>
            <person name="Robinson-Rechavi M."/>
            <person name="Bucao C."/>
            <person name="Bouchez O."/>
            <person name="Gislard M."/>
            <person name="Lluch J."/>
            <person name="Milhes M."/>
            <person name="Lampietro C."/>
            <person name="Lopez Roques C."/>
            <person name="Donnadieu C."/>
            <person name="Braasch I."/>
            <person name="Desvignes T."/>
            <person name="Postlethwait J."/>
            <person name="Bobe J."/>
            <person name="Guiguen Y."/>
        </authorList>
    </citation>
    <scope>NUCLEOTIDE SEQUENCE</scope>
    <source>
        <strain evidence="2">M-15738</strain>
        <tissue evidence="2">Blood</tissue>
    </source>
</reference>
<name>A0AAV6GKB5_9TELE</name>
<protein>
    <submittedName>
        <fullName evidence="2">Uncharacterized protein</fullName>
    </submittedName>
</protein>
<dbReference type="EMBL" id="JADWDJ010000011">
    <property type="protein sequence ID" value="KAG5273787.1"/>
    <property type="molecule type" value="Genomic_DNA"/>
</dbReference>
<evidence type="ECO:0000313" key="3">
    <source>
        <dbReference type="Proteomes" id="UP000823561"/>
    </source>
</evidence>
<dbReference type="Proteomes" id="UP000823561">
    <property type="component" value="Chromosome 11"/>
</dbReference>
<evidence type="ECO:0000313" key="2">
    <source>
        <dbReference type="EMBL" id="KAG5273787.1"/>
    </source>
</evidence>
<dbReference type="AlphaFoldDB" id="A0AAV6GKB5"/>
<proteinExistence type="predicted"/>